<keyword evidence="4" id="KW-0812">Transmembrane</keyword>
<evidence type="ECO:0000259" key="5">
    <source>
        <dbReference type="SMART" id="SM00563"/>
    </source>
</evidence>
<organism evidence="6 7">
    <name type="scientific">Oceanibaculum indicum</name>
    <dbReference type="NCBI Taxonomy" id="526216"/>
    <lineage>
        <taxon>Bacteria</taxon>
        <taxon>Pseudomonadati</taxon>
        <taxon>Pseudomonadota</taxon>
        <taxon>Alphaproteobacteria</taxon>
        <taxon>Rhodospirillales</taxon>
        <taxon>Oceanibaculaceae</taxon>
        <taxon>Oceanibaculum</taxon>
    </lineage>
</organism>
<dbReference type="Pfam" id="PF01553">
    <property type="entry name" value="Acyltransferase"/>
    <property type="match status" value="1"/>
</dbReference>
<dbReference type="SMART" id="SM00563">
    <property type="entry name" value="PlsC"/>
    <property type="match status" value="1"/>
</dbReference>
<evidence type="ECO:0000313" key="7">
    <source>
        <dbReference type="Proteomes" id="UP000277424"/>
    </source>
</evidence>
<dbReference type="SUPFAM" id="SSF69593">
    <property type="entry name" value="Glycerol-3-phosphate (1)-acyltransferase"/>
    <property type="match status" value="1"/>
</dbReference>
<evidence type="ECO:0000256" key="4">
    <source>
        <dbReference type="SAM" id="Phobius"/>
    </source>
</evidence>
<dbReference type="GO" id="GO:0003841">
    <property type="term" value="F:1-acylglycerol-3-phosphate O-acyltransferase activity"/>
    <property type="evidence" value="ECO:0007669"/>
    <property type="project" value="TreeGrafter"/>
</dbReference>
<dbReference type="PANTHER" id="PTHR10434:SF40">
    <property type="entry name" value="1-ACYL-SN-GLYCEROL-3-PHOSPHATE ACYLTRANSFERASE"/>
    <property type="match status" value="1"/>
</dbReference>
<dbReference type="OrthoDB" id="5290997at2"/>
<keyword evidence="4" id="KW-0472">Membrane</keyword>
<dbReference type="AlphaFoldDB" id="A0A420WBS5"/>
<evidence type="ECO:0000256" key="3">
    <source>
        <dbReference type="ARBA" id="ARBA00023315"/>
    </source>
</evidence>
<reference evidence="6 7" key="1">
    <citation type="submission" date="2018-10" db="EMBL/GenBank/DDBJ databases">
        <title>Comparative analysis of microorganisms from saline springs in Andes Mountain Range, Colombia.</title>
        <authorList>
            <person name="Rubin E."/>
        </authorList>
    </citation>
    <scope>NUCLEOTIDE SEQUENCE [LARGE SCALE GENOMIC DNA]</scope>
    <source>
        <strain evidence="6 7">USBA 36</strain>
    </source>
</reference>
<keyword evidence="2 6" id="KW-0808">Transferase</keyword>
<name>A0A420WBS5_9PROT</name>
<feature type="domain" description="Phospholipid/glycerol acyltransferase" evidence="5">
    <location>
        <begin position="71"/>
        <end position="185"/>
    </location>
</feature>
<accession>A0A420WBS5</accession>
<keyword evidence="4" id="KW-1133">Transmembrane helix</keyword>
<gene>
    <name evidence="6" type="ORF">BCL74_2861</name>
</gene>
<evidence type="ECO:0000256" key="2">
    <source>
        <dbReference type="ARBA" id="ARBA00022679"/>
    </source>
</evidence>
<evidence type="ECO:0000256" key="1">
    <source>
        <dbReference type="ARBA" id="ARBA00005189"/>
    </source>
</evidence>
<evidence type="ECO:0000313" key="6">
    <source>
        <dbReference type="EMBL" id="RKQ68382.1"/>
    </source>
</evidence>
<dbReference type="InterPro" id="IPR002123">
    <property type="entry name" value="Plipid/glycerol_acylTrfase"/>
</dbReference>
<dbReference type="EMBL" id="RBIG01000003">
    <property type="protein sequence ID" value="RKQ68382.1"/>
    <property type="molecule type" value="Genomic_DNA"/>
</dbReference>
<comment type="pathway">
    <text evidence="1">Lipid metabolism.</text>
</comment>
<dbReference type="PANTHER" id="PTHR10434">
    <property type="entry name" value="1-ACYL-SN-GLYCEROL-3-PHOSPHATE ACYLTRANSFERASE"/>
    <property type="match status" value="1"/>
</dbReference>
<dbReference type="RefSeq" id="WP_121221001.1">
    <property type="nucleotide sequence ID" value="NZ_RBIG01000003.1"/>
</dbReference>
<dbReference type="Proteomes" id="UP000277424">
    <property type="component" value="Unassembled WGS sequence"/>
</dbReference>
<keyword evidence="3 6" id="KW-0012">Acyltransferase</keyword>
<proteinExistence type="predicted"/>
<protein>
    <submittedName>
        <fullName evidence="6">1-acyl-sn-glycerol-3-phosphate acyltransferase</fullName>
    </submittedName>
</protein>
<sequence>MSALRSLLFNMAFFGWTAILCIGGVPLLAAPSGWIIAAQRFWARGVIGLLRLLAGTGYTVIGRENLPDGPFVIASKHQSAWDTIIFFLLLDRPAYVLKKELLAIPLYGWYAQRAGHIAVDRKAGAKALRMLLEDSRRAIAQGMVPVIFPQGTRTAPGTHRPYQPGIAALYKGLDVPVVPVALNSGLFWGRRAFRKEPGTIRLEFLPAIPPGMDRPGFMAALETAIEQATDRLSAEGLSPEA</sequence>
<dbReference type="CDD" id="cd07989">
    <property type="entry name" value="LPLAT_AGPAT-like"/>
    <property type="match status" value="1"/>
</dbReference>
<comment type="caution">
    <text evidence="6">The sequence shown here is derived from an EMBL/GenBank/DDBJ whole genome shotgun (WGS) entry which is preliminary data.</text>
</comment>
<dbReference type="GO" id="GO:0006654">
    <property type="term" value="P:phosphatidic acid biosynthetic process"/>
    <property type="evidence" value="ECO:0007669"/>
    <property type="project" value="TreeGrafter"/>
</dbReference>
<feature type="transmembrane region" description="Helical" evidence="4">
    <location>
        <begin position="7"/>
        <end position="29"/>
    </location>
</feature>